<gene>
    <name evidence="5" type="ORF">Fot_10279</name>
</gene>
<comment type="caution">
    <text evidence="5">The sequence shown here is derived from an EMBL/GenBank/DDBJ whole genome shotgun (WGS) entry which is preliminary data.</text>
</comment>
<reference evidence="6" key="1">
    <citation type="submission" date="2024-07" db="EMBL/GenBank/DDBJ databases">
        <title>Two chromosome-level genome assemblies of Korean endemic species Abeliophyllum distichum and Forsythia ovata (Oleaceae).</title>
        <authorList>
            <person name="Jang H."/>
        </authorList>
    </citation>
    <scope>NUCLEOTIDE SEQUENCE [LARGE SCALE GENOMIC DNA]</scope>
</reference>
<keyword evidence="6" id="KW-1185">Reference proteome</keyword>
<evidence type="ECO:0000256" key="1">
    <source>
        <dbReference type="ARBA" id="ARBA00023016"/>
    </source>
</evidence>
<dbReference type="PANTHER" id="PTHR11527">
    <property type="entry name" value="HEAT-SHOCK PROTEIN 20 FAMILY MEMBER"/>
    <property type="match status" value="1"/>
</dbReference>
<dbReference type="SUPFAM" id="SSF49764">
    <property type="entry name" value="HSP20-like chaperones"/>
    <property type="match status" value="1"/>
</dbReference>
<comment type="similarity">
    <text evidence="2 3">Belongs to the small heat shock protein (HSP20) family.</text>
</comment>
<evidence type="ECO:0000313" key="5">
    <source>
        <dbReference type="EMBL" id="KAL2548749.1"/>
    </source>
</evidence>
<organism evidence="5 6">
    <name type="scientific">Forsythia ovata</name>
    <dbReference type="NCBI Taxonomy" id="205694"/>
    <lineage>
        <taxon>Eukaryota</taxon>
        <taxon>Viridiplantae</taxon>
        <taxon>Streptophyta</taxon>
        <taxon>Embryophyta</taxon>
        <taxon>Tracheophyta</taxon>
        <taxon>Spermatophyta</taxon>
        <taxon>Magnoliopsida</taxon>
        <taxon>eudicotyledons</taxon>
        <taxon>Gunneridae</taxon>
        <taxon>Pentapetalae</taxon>
        <taxon>asterids</taxon>
        <taxon>lamiids</taxon>
        <taxon>Lamiales</taxon>
        <taxon>Oleaceae</taxon>
        <taxon>Forsythieae</taxon>
        <taxon>Forsythia</taxon>
    </lineage>
</organism>
<dbReference type="InterPro" id="IPR002068">
    <property type="entry name" value="A-crystallin/Hsp20_dom"/>
</dbReference>
<proteinExistence type="inferred from homology"/>
<name>A0ABD1WGE6_9LAMI</name>
<accession>A0ABD1WGE6</accession>
<dbReference type="Gene3D" id="2.60.40.790">
    <property type="match status" value="1"/>
</dbReference>
<evidence type="ECO:0000313" key="6">
    <source>
        <dbReference type="Proteomes" id="UP001604277"/>
    </source>
</evidence>
<protein>
    <submittedName>
        <fullName evidence="5">Heat shock protein 1</fullName>
    </submittedName>
</protein>
<dbReference type="AlphaFoldDB" id="A0ABD1WGE6"/>
<keyword evidence="1 5" id="KW-0346">Stress response</keyword>
<evidence type="ECO:0000256" key="2">
    <source>
        <dbReference type="PROSITE-ProRule" id="PRU00285"/>
    </source>
</evidence>
<dbReference type="Proteomes" id="UP001604277">
    <property type="component" value="Unassembled WGS sequence"/>
</dbReference>
<dbReference type="EMBL" id="JBFOLJ010000003">
    <property type="protein sequence ID" value="KAL2548749.1"/>
    <property type="molecule type" value="Genomic_DNA"/>
</dbReference>
<dbReference type="InterPro" id="IPR031107">
    <property type="entry name" value="Small_HSP"/>
</dbReference>
<dbReference type="InterPro" id="IPR008978">
    <property type="entry name" value="HSP20-like_chaperone"/>
</dbReference>
<evidence type="ECO:0000256" key="3">
    <source>
        <dbReference type="RuleBase" id="RU003616"/>
    </source>
</evidence>
<feature type="domain" description="SHSP" evidence="4">
    <location>
        <begin position="45"/>
        <end position="161"/>
    </location>
</feature>
<evidence type="ECO:0000259" key="4">
    <source>
        <dbReference type="PROSITE" id="PS01031"/>
    </source>
</evidence>
<dbReference type="Pfam" id="PF00011">
    <property type="entry name" value="HSP20"/>
    <property type="match status" value="1"/>
</dbReference>
<dbReference type="PROSITE" id="PS01031">
    <property type="entry name" value="SHSP"/>
    <property type="match status" value="1"/>
</dbReference>
<sequence>MSLIPSFFGNLRSNVFDPFSLDIWDHFESFPFSSTVDNVPTSTRETSAFTNARIDWKETPEAHIFKADLLRLKKEEVTVEVEEGGVLQISGEWSKEQEEKNDKWHRLERSSGKFLHRFRLPENANTDQVKASMENSWESWFETLTTRHSRMLVEGHLVRAMVIVQDQNRELEISMAQVAKLEDEAAQREVGKKSGAHQKYWEEGLVLKDEKLGLLTKTVETEGQTITYLTSEVEGLRKELLNFKDSTNGKELYEDEGALPTASELAETILPQVVPTVPPSEATPSTGLLDPSVFDNLDL</sequence>